<evidence type="ECO:0000313" key="4">
    <source>
        <dbReference type="EMBL" id="MBW4658766.1"/>
    </source>
</evidence>
<dbReference type="Pfam" id="PF05685">
    <property type="entry name" value="Uma2"/>
    <property type="match status" value="1"/>
</dbReference>
<keyword evidence="4" id="KW-0378">Hydrolase</keyword>
<dbReference type="GO" id="GO:0004519">
    <property type="term" value="F:endonuclease activity"/>
    <property type="evidence" value="ECO:0007669"/>
    <property type="project" value="UniProtKB-KW"/>
</dbReference>
<dbReference type="Proteomes" id="UP000757435">
    <property type="component" value="Unassembled WGS sequence"/>
</dbReference>
<dbReference type="PANTHER" id="PTHR33352:SF2">
    <property type="entry name" value="SLL0995 PROTEIN"/>
    <property type="match status" value="1"/>
</dbReference>
<dbReference type="CDD" id="cd06260">
    <property type="entry name" value="DUF820-like"/>
    <property type="match status" value="1"/>
</dbReference>
<feature type="region of interest" description="Disordered" evidence="2">
    <location>
        <begin position="1"/>
        <end position="32"/>
    </location>
</feature>
<reference evidence="4" key="1">
    <citation type="submission" date="2021-05" db="EMBL/GenBank/DDBJ databases">
        <authorList>
            <person name="Pietrasiak N."/>
            <person name="Ward R."/>
            <person name="Stajich J.E."/>
            <person name="Kurbessoian T."/>
        </authorList>
    </citation>
    <scope>NUCLEOTIDE SEQUENCE</scope>
    <source>
        <strain evidence="4">UHER 2000/2452</strain>
    </source>
</reference>
<evidence type="ECO:0000256" key="2">
    <source>
        <dbReference type="SAM" id="MobiDB-lite"/>
    </source>
</evidence>
<name>A0A951Q9R1_9CYAN</name>
<dbReference type="Gene3D" id="3.90.1570.10">
    <property type="entry name" value="tt1808, chain A"/>
    <property type="match status" value="1"/>
</dbReference>
<dbReference type="PANTHER" id="PTHR33352">
    <property type="entry name" value="SLR1095 PROTEIN"/>
    <property type="match status" value="1"/>
</dbReference>
<proteinExistence type="predicted"/>
<dbReference type="SUPFAM" id="SSF52980">
    <property type="entry name" value="Restriction endonuclease-like"/>
    <property type="match status" value="1"/>
</dbReference>
<organism evidence="4 5">
    <name type="scientific">Drouetiella hepatica Uher 2000/2452</name>
    <dbReference type="NCBI Taxonomy" id="904376"/>
    <lineage>
        <taxon>Bacteria</taxon>
        <taxon>Bacillati</taxon>
        <taxon>Cyanobacteriota</taxon>
        <taxon>Cyanophyceae</taxon>
        <taxon>Oculatellales</taxon>
        <taxon>Oculatellaceae</taxon>
        <taxon>Drouetiella</taxon>
    </lineage>
</organism>
<feature type="coiled-coil region" evidence="1">
    <location>
        <begin position="203"/>
        <end position="244"/>
    </location>
</feature>
<dbReference type="InterPro" id="IPR012296">
    <property type="entry name" value="Nuclease_put_TT1808"/>
</dbReference>
<dbReference type="InterPro" id="IPR008538">
    <property type="entry name" value="Uma2"/>
</dbReference>
<gene>
    <name evidence="4" type="ORF">KME15_08830</name>
</gene>
<dbReference type="InterPro" id="IPR011335">
    <property type="entry name" value="Restrct_endonuc-II-like"/>
</dbReference>
<keyword evidence="4" id="KW-0540">Nuclease</keyword>
<comment type="caution">
    <text evidence="4">The sequence shown here is derived from an EMBL/GenBank/DDBJ whole genome shotgun (WGS) entry which is preliminary data.</text>
</comment>
<dbReference type="Gene3D" id="1.20.5.170">
    <property type="match status" value="1"/>
</dbReference>
<evidence type="ECO:0000256" key="1">
    <source>
        <dbReference type="SAM" id="Coils"/>
    </source>
</evidence>
<feature type="domain" description="Putative restriction endonuclease" evidence="3">
    <location>
        <begin position="47"/>
        <end position="157"/>
    </location>
</feature>
<dbReference type="AlphaFoldDB" id="A0A951Q9R1"/>
<evidence type="ECO:0000313" key="5">
    <source>
        <dbReference type="Proteomes" id="UP000757435"/>
    </source>
</evidence>
<keyword evidence="4" id="KW-0255">Endonuclease</keyword>
<evidence type="ECO:0000259" key="3">
    <source>
        <dbReference type="Pfam" id="PF05685"/>
    </source>
</evidence>
<dbReference type="EMBL" id="JAHHHD010000007">
    <property type="protein sequence ID" value="MBW4658766.1"/>
    <property type="molecule type" value="Genomic_DNA"/>
</dbReference>
<keyword evidence="1" id="KW-0175">Coiled coil</keyword>
<protein>
    <submittedName>
        <fullName evidence="4">Uma2 family endonuclease</fullName>
    </submittedName>
</protein>
<sequence length="248" mass="28543">MVAQPQVPPEKVQPEKVQPAQETVYPDCDGNPMSDNTKQFRWIVTIQQNLEWLFAHDPNIFVAGDLLWYPVQGEPKIRTAPDVMVALGRPKGDRGSYKQWEENGITPQVVFEILSPGNTQTEMNKKLVFYDRYGVEEYYLYDPDDHDLSGWLQVDQKLDVIDPMHNWVSPRLGIRFEWSETELQIFRPDGKRFLSYVEIAEQAGQAELRADQAELRADQAELRADQAELRAEQLAERLRAAGIDPDTL</sequence>
<accession>A0A951Q9R1</accession>
<reference evidence="4" key="2">
    <citation type="journal article" date="2022" name="Microbiol. Resour. Announc.">
        <title>Metagenome Sequencing to Explore Phylogenomics of Terrestrial Cyanobacteria.</title>
        <authorList>
            <person name="Ward R.D."/>
            <person name="Stajich J.E."/>
            <person name="Johansen J.R."/>
            <person name="Huntemann M."/>
            <person name="Clum A."/>
            <person name="Foster B."/>
            <person name="Foster B."/>
            <person name="Roux S."/>
            <person name="Palaniappan K."/>
            <person name="Varghese N."/>
            <person name="Mukherjee S."/>
            <person name="Reddy T.B.K."/>
            <person name="Daum C."/>
            <person name="Copeland A."/>
            <person name="Chen I.A."/>
            <person name="Ivanova N.N."/>
            <person name="Kyrpides N.C."/>
            <person name="Shapiro N."/>
            <person name="Eloe-Fadrosh E.A."/>
            <person name="Pietrasiak N."/>
        </authorList>
    </citation>
    <scope>NUCLEOTIDE SEQUENCE</scope>
    <source>
        <strain evidence="4">UHER 2000/2452</strain>
    </source>
</reference>